<organism evidence="2">
    <name type="scientific">uncultured virus</name>
    <dbReference type="NCBI Taxonomy" id="340016"/>
    <lineage>
        <taxon>Viruses</taxon>
        <taxon>environmental samples</taxon>
    </lineage>
</organism>
<dbReference type="EMBL" id="KY052816">
    <property type="protein sequence ID" value="ASF00178.1"/>
    <property type="molecule type" value="Genomic_DNA"/>
</dbReference>
<feature type="compositionally biased region" description="Basic and acidic residues" evidence="1">
    <location>
        <begin position="66"/>
        <end position="94"/>
    </location>
</feature>
<protein>
    <submittedName>
        <fullName evidence="2">Putative structural protein</fullName>
    </submittedName>
</protein>
<accession>A0A218MLN2</accession>
<name>A0A218MLN2_9VIRU</name>
<reference evidence="2" key="1">
    <citation type="submission" date="2016-10" db="EMBL/GenBank/DDBJ databases">
        <authorList>
            <person name="Varghese N."/>
        </authorList>
    </citation>
    <scope>NUCLEOTIDE SEQUENCE</scope>
</reference>
<reference evidence="2" key="2">
    <citation type="journal article" date="2017" name="Nat. Commun.">
        <title>Single-virus genomics reveals hidden cosmopolitan and abundant viruses.</title>
        <authorList>
            <person name="Martinez-Hernandez F."/>
            <person name="Fornas O."/>
            <person name="Lluesma Gomez M."/>
            <person name="Bolduc B."/>
            <person name="de la Cruz Pena M.J."/>
            <person name="Martinez J.M."/>
            <person name="Anton J."/>
            <person name="Gasol J.M."/>
            <person name="Rosselli R."/>
            <person name="Rodriguez-Valera F."/>
            <person name="Sullivan M.B."/>
            <person name="Acinas S.G."/>
            <person name="Martinez-Garcia M."/>
        </authorList>
    </citation>
    <scope>NUCLEOTIDE SEQUENCE</scope>
</reference>
<sequence>MSEEIKETKGGELTQGEFKIKKKPSKLIKENTPLKINLNKEKVEEEVKEEVNEEVKEEVEKKVEEVVKEESTEPVIKEITETEEKKEEVKEEIKPQPSLELPEGLDKLVNFMKETGGTVKDYVRLDTDVSNVDENTLLREYYKSTKPHLDNEEIDFIMEDQFGFDKELDEERDIKKKKLAFKEEIANAKSFLKDTKDKYYEEIKLRPSITEDQQKATDFFNRYNEEQARANTQQQEFIDLTNKYFSEDFKGFEFNVGEKKFSYNVNNAQEVGKTQVKLSEFTKMFLNEDGSMADHEGYHKAMFAARNADTIAKHFYEQGKSDGIKDVVDKSKNIEASSRPQNNGDIFIGGLKVKAVSGVDSSKLKIKTKNKN</sequence>
<evidence type="ECO:0000313" key="2">
    <source>
        <dbReference type="EMBL" id="ASF00178.1"/>
    </source>
</evidence>
<evidence type="ECO:0000256" key="1">
    <source>
        <dbReference type="SAM" id="MobiDB-lite"/>
    </source>
</evidence>
<feature type="region of interest" description="Disordered" evidence="1">
    <location>
        <begin position="66"/>
        <end position="98"/>
    </location>
</feature>
<proteinExistence type="predicted"/>